<reference evidence="5 6" key="1">
    <citation type="submission" date="2019-06" db="EMBL/GenBank/DDBJ databases">
        <title>Whole genome sequence for Cellvibrionaceae sp. R142.</title>
        <authorList>
            <person name="Wang G."/>
        </authorList>
    </citation>
    <scope>NUCLEOTIDE SEQUENCE [LARGE SCALE GENOMIC DNA]</scope>
    <source>
        <strain evidence="5 6">R142</strain>
    </source>
</reference>
<gene>
    <name evidence="5" type="ORF">FKG94_23830</name>
</gene>
<organism evidence="5 6">
    <name type="scientific">Exilibacterium tricleocarpae</name>
    <dbReference type="NCBI Taxonomy" id="2591008"/>
    <lineage>
        <taxon>Bacteria</taxon>
        <taxon>Pseudomonadati</taxon>
        <taxon>Pseudomonadota</taxon>
        <taxon>Gammaproteobacteria</taxon>
        <taxon>Cellvibrionales</taxon>
        <taxon>Cellvibrionaceae</taxon>
        <taxon>Exilibacterium</taxon>
    </lineage>
</organism>
<comment type="caution">
    <text evidence="5">The sequence shown here is derived from an EMBL/GenBank/DDBJ whole genome shotgun (WGS) entry which is preliminary data.</text>
</comment>
<feature type="compositionally biased region" description="Polar residues" evidence="2">
    <location>
        <begin position="299"/>
        <end position="311"/>
    </location>
</feature>
<accession>A0A545ST34</accession>
<keyword evidence="1" id="KW-0560">Oxidoreductase</keyword>
<dbReference type="InterPro" id="IPR019752">
    <property type="entry name" value="Pyrv/ketoisovalerate_OxRed_cat"/>
</dbReference>
<dbReference type="PANTHER" id="PTHR43854:SF1">
    <property type="entry name" value="INDOLEPYRUVATE OXIDOREDUCTASE SUBUNIT IORB"/>
    <property type="match status" value="1"/>
</dbReference>
<feature type="region of interest" description="Disordered" evidence="2">
    <location>
        <begin position="288"/>
        <end position="342"/>
    </location>
</feature>
<dbReference type="SUPFAM" id="SSF53323">
    <property type="entry name" value="Pyruvate-ferredoxin oxidoreductase, PFOR, domain III"/>
    <property type="match status" value="1"/>
</dbReference>
<dbReference type="RefSeq" id="WP_142929465.1">
    <property type="nucleotide sequence ID" value="NZ_ML660107.1"/>
</dbReference>
<dbReference type="GO" id="GO:0016903">
    <property type="term" value="F:oxidoreductase activity, acting on the aldehyde or oxo group of donors"/>
    <property type="evidence" value="ECO:0007669"/>
    <property type="project" value="InterPro"/>
</dbReference>
<dbReference type="OrthoDB" id="6135558at2"/>
<evidence type="ECO:0000256" key="1">
    <source>
        <dbReference type="ARBA" id="ARBA00023002"/>
    </source>
</evidence>
<dbReference type="Pfam" id="PF20169">
    <property type="entry name" value="DUF6537"/>
    <property type="match status" value="2"/>
</dbReference>
<dbReference type="Pfam" id="PF01558">
    <property type="entry name" value="POR"/>
    <property type="match status" value="1"/>
</dbReference>
<dbReference type="InterPro" id="IPR052198">
    <property type="entry name" value="IorB_Oxidoreductase"/>
</dbReference>
<feature type="domain" description="Pyruvate/ketoisovalerate oxidoreductase catalytic" evidence="3">
    <location>
        <begin position="17"/>
        <end position="207"/>
    </location>
</feature>
<evidence type="ECO:0000259" key="3">
    <source>
        <dbReference type="Pfam" id="PF01558"/>
    </source>
</evidence>
<dbReference type="Gene3D" id="3.40.920.10">
    <property type="entry name" value="Pyruvate-ferredoxin oxidoreductase, PFOR, domain III"/>
    <property type="match status" value="1"/>
</dbReference>
<name>A0A545ST34_9GAMM</name>
<feature type="domain" description="DUF6537" evidence="4">
    <location>
        <begin position="254"/>
        <end position="297"/>
    </location>
</feature>
<evidence type="ECO:0000313" key="6">
    <source>
        <dbReference type="Proteomes" id="UP000319732"/>
    </source>
</evidence>
<proteinExistence type="predicted"/>
<dbReference type="EMBL" id="VHSG01000029">
    <property type="protein sequence ID" value="TQV68124.1"/>
    <property type="molecule type" value="Genomic_DNA"/>
</dbReference>
<dbReference type="InterPro" id="IPR046667">
    <property type="entry name" value="DUF6537"/>
</dbReference>
<dbReference type="AlphaFoldDB" id="A0A545ST34"/>
<keyword evidence="6" id="KW-1185">Reference proteome</keyword>
<evidence type="ECO:0000259" key="4">
    <source>
        <dbReference type="Pfam" id="PF20169"/>
    </source>
</evidence>
<dbReference type="NCBIfam" id="NF006179">
    <property type="entry name" value="PRK08312.1"/>
    <property type="match status" value="1"/>
</dbReference>
<dbReference type="PANTHER" id="PTHR43854">
    <property type="entry name" value="INDOLEPYRUVATE OXIDOREDUCTASE SUBUNIT IORB"/>
    <property type="match status" value="1"/>
</dbReference>
<dbReference type="InterPro" id="IPR002869">
    <property type="entry name" value="Pyrv_flavodox_OxRed_cen"/>
</dbReference>
<sequence>MLKSQIQPTKIAISAMGGQGGGVLADWIRDLATSQGYVAQSTSVPGVAQRTGATIYYLEIFPETEVERVGRQPVLGMTPIPGDVDILIAAELVEAGRAVQRGFVTPDKTTLIATTHRAYTVAEKQQLGNGLADGAKILEAVRQAAKSCVAFDMEQLARENSSVISSVLFGALAGTGALPFARDGFEAAIRAGGIAVATNLAAFDAAYRRAQQNLPDPTPAPDDELVVPAKAATAAGQRLLERVRKNFPENCQGLICEGIRQLVDYQDFDYAQLYLDRLERVFAKENPAAPPAATDATTSENAVTKSAIANSKTKESAAAENTVANDSSQNRDHPNRGPSGNHLLTRAVARHLALWMAFQDTIRVADQKVRRERFERIRREVKAEAGQFVYPVEYLHPRLEEVCDSLPRRLGAFILDSPRLRRRLSGLFAKGRRVHTGKLGGYLLLYTLSCLRRLRRFTYRYSVENAAIEAWLERIVTTAADNYALALRLAEAQRLLKGYGDTHARGLTRFNAIMQLVERSGGRVAASTVEALCQAALASEDGSEFDAALAAAAGSDKAATSGGAVPLVSH</sequence>
<evidence type="ECO:0000256" key="2">
    <source>
        <dbReference type="SAM" id="MobiDB-lite"/>
    </source>
</evidence>
<keyword evidence="5" id="KW-0670">Pyruvate</keyword>
<dbReference type="Proteomes" id="UP000319732">
    <property type="component" value="Unassembled WGS sequence"/>
</dbReference>
<protein>
    <submittedName>
        <fullName evidence="5">Indolepyruvate oxidoreductase subunit beta family protein</fullName>
    </submittedName>
</protein>
<evidence type="ECO:0000313" key="5">
    <source>
        <dbReference type="EMBL" id="TQV68124.1"/>
    </source>
</evidence>
<feature type="domain" description="DUF6537" evidence="4">
    <location>
        <begin position="339"/>
        <end position="515"/>
    </location>
</feature>